<dbReference type="GO" id="GO:0019239">
    <property type="term" value="F:deaminase activity"/>
    <property type="evidence" value="ECO:0007669"/>
    <property type="project" value="TreeGrafter"/>
</dbReference>
<name>A0A319CMC8_9EURO</name>
<dbReference type="GO" id="GO:0005829">
    <property type="term" value="C:cytosol"/>
    <property type="evidence" value="ECO:0007669"/>
    <property type="project" value="TreeGrafter"/>
</dbReference>
<dbReference type="Proteomes" id="UP000248340">
    <property type="component" value="Unassembled WGS sequence"/>
</dbReference>
<proteinExistence type="inferred from homology"/>
<dbReference type="VEuPathDB" id="FungiDB:BO82DRAFT_273684"/>
<dbReference type="GeneID" id="37133807"/>
<dbReference type="Pfam" id="PF01042">
    <property type="entry name" value="Ribonuc_L-PSP"/>
    <property type="match status" value="1"/>
</dbReference>
<dbReference type="RefSeq" id="XP_025496544.1">
    <property type="nucleotide sequence ID" value="XM_025631066.1"/>
</dbReference>
<evidence type="ECO:0008006" key="4">
    <source>
        <dbReference type="Google" id="ProtNLM"/>
    </source>
</evidence>
<protein>
    <recommendedName>
        <fullName evidence="4">YjgF-like protein</fullName>
    </recommendedName>
</protein>
<dbReference type="STRING" id="1448315.A0A319CMC8"/>
<dbReference type="EMBL" id="KZ821677">
    <property type="protein sequence ID" value="PYH86344.1"/>
    <property type="molecule type" value="Genomic_DNA"/>
</dbReference>
<dbReference type="Gene3D" id="3.30.1330.40">
    <property type="entry name" value="RutC-like"/>
    <property type="match status" value="1"/>
</dbReference>
<feature type="non-terminal residue" evidence="2">
    <location>
        <position position="1"/>
    </location>
</feature>
<accession>A0A319CMC8</accession>
<evidence type="ECO:0000256" key="1">
    <source>
        <dbReference type="ARBA" id="ARBA00010552"/>
    </source>
</evidence>
<dbReference type="InterPro" id="IPR006175">
    <property type="entry name" value="YjgF/YER057c/UK114"/>
</dbReference>
<keyword evidence="3" id="KW-1185">Reference proteome</keyword>
<dbReference type="SUPFAM" id="SSF55298">
    <property type="entry name" value="YjgF-like"/>
    <property type="match status" value="1"/>
</dbReference>
<organism evidence="2 3">
    <name type="scientific">Aspergillus uvarum CBS 121591</name>
    <dbReference type="NCBI Taxonomy" id="1448315"/>
    <lineage>
        <taxon>Eukaryota</taxon>
        <taxon>Fungi</taxon>
        <taxon>Dikarya</taxon>
        <taxon>Ascomycota</taxon>
        <taxon>Pezizomycotina</taxon>
        <taxon>Eurotiomycetes</taxon>
        <taxon>Eurotiomycetidae</taxon>
        <taxon>Eurotiales</taxon>
        <taxon>Aspergillaceae</taxon>
        <taxon>Aspergillus</taxon>
        <taxon>Aspergillus subgen. Circumdati</taxon>
    </lineage>
</organism>
<sequence>IPADAQGNLIKGSVTEKTQAIIQNSEALLLEAGSGLNRVIKKQQVYMTDASIMPEFTKVYDPAFQHRPARSIVEVSKLPAGMDIQVDFFAVI</sequence>
<dbReference type="AlphaFoldDB" id="A0A319CMC8"/>
<evidence type="ECO:0000313" key="2">
    <source>
        <dbReference type="EMBL" id="PYH86344.1"/>
    </source>
</evidence>
<dbReference type="OrthoDB" id="309640at2759"/>
<comment type="similarity">
    <text evidence="1">Belongs to the RutC family.</text>
</comment>
<dbReference type="GO" id="GO:0005739">
    <property type="term" value="C:mitochondrion"/>
    <property type="evidence" value="ECO:0007669"/>
    <property type="project" value="TreeGrafter"/>
</dbReference>
<dbReference type="CDD" id="cd00448">
    <property type="entry name" value="YjgF_YER057c_UK114_family"/>
    <property type="match status" value="1"/>
</dbReference>
<reference evidence="2 3" key="1">
    <citation type="submission" date="2016-12" db="EMBL/GenBank/DDBJ databases">
        <title>The genomes of Aspergillus section Nigri reveals drivers in fungal speciation.</title>
        <authorList>
            <consortium name="DOE Joint Genome Institute"/>
            <person name="Vesth T.C."/>
            <person name="Nybo J."/>
            <person name="Theobald S."/>
            <person name="Brandl J."/>
            <person name="Frisvad J.C."/>
            <person name="Nielsen K.F."/>
            <person name="Lyhne E.K."/>
            <person name="Kogle M.E."/>
            <person name="Kuo A."/>
            <person name="Riley R."/>
            <person name="Clum A."/>
            <person name="Nolan M."/>
            <person name="Lipzen A."/>
            <person name="Salamov A."/>
            <person name="Henrissat B."/>
            <person name="Wiebenga A."/>
            <person name="De Vries R.P."/>
            <person name="Grigoriev I.V."/>
            <person name="Mortensen U.H."/>
            <person name="Andersen M.R."/>
            <person name="Baker S.E."/>
        </authorList>
    </citation>
    <scope>NUCLEOTIDE SEQUENCE [LARGE SCALE GENOMIC DNA]</scope>
    <source>
        <strain evidence="2 3">CBS 121591</strain>
    </source>
</reference>
<evidence type="ECO:0000313" key="3">
    <source>
        <dbReference type="Proteomes" id="UP000248340"/>
    </source>
</evidence>
<dbReference type="InterPro" id="IPR035959">
    <property type="entry name" value="RutC-like_sf"/>
</dbReference>
<dbReference type="PANTHER" id="PTHR11803">
    <property type="entry name" value="2-IMINOBUTANOATE/2-IMINOPROPANOATE DEAMINASE RIDA"/>
    <property type="match status" value="1"/>
</dbReference>
<dbReference type="PANTHER" id="PTHR11803:SF58">
    <property type="entry name" value="PROTEIN HMF1-RELATED"/>
    <property type="match status" value="1"/>
</dbReference>
<gene>
    <name evidence="2" type="ORF">BO82DRAFT_273684</name>
</gene>